<dbReference type="AlphaFoldDB" id="A0A6J5E6W6"/>
<proteinExistence type="predicted"/>
<organism evidence="2 3">
    <name type="scientific">Paraburkholderia humisilvae</name>
    <dbReference type="NCBI Taxonomy" id="627669"/>
    <lineage>
        <taxon>Bacteria</taxon>
        <taxon>Pseudomonadati</taxon>
        <taxon>Pseudomonadota</taxon>
        <taxon>Betaproteobacteria</taxon>
        <taxon>Burkholderiales</taxon>
        <taxon>Burkholderiaceae</taxon>
        <taxon>Paraburkholderia</taxon>
    </lineage>
</organism>
<sequence>MNRLFASLCLIFSLAAAELVRPLSCACAYSEMRVKPRNRTGAAKWRKSSTC</sequence>
<feature type="chain" id="PRO_5026946120" evidence="1">
    <location>
        <begin position="18"/>
        <end position="51"/>
    </location>
</feature>
<keyword evidence="1" id="KW-0732">Signal</keyword>
<name>A0A6J5E6W6_9BURK</name>
<reference evidence="2 3" key="1">
    <citation type="submission" date="2020-04" db="EMBL/GenBank/DDBJ databases">
        <authorList>
            <person name="De Canck E."/>
        </authorList>
    </citation>
    <scope>NUCLEOTIDE SEQUENCE [LARGE SCALE GENOMIC DNA]</scope>
    <source>
        <strain evidence="2 3">LMG 29542</strain>
    </source>
</reference>
<dbReference type="EMBL" id="CADIKH010000019">
    <property type="protein sequence ID" value="CAB3762220.1"/>
    <property type="molecule type" value="Genomic_DNA"/>
</dbReference>
<evidence type="ECO:0000313" key="3">
    <source>
        <dbReference type="Proteomes" id="UP000494363"/>
    </source>
</evidence>
<gene>
    <name evidence="2" type="ORF">LMG29542_04300</name>
</gene>
<protein>
    <submittedName>
        <fullName evidence="2">Uncharacterized protein</fullName>
    </submittedName>
</protein>
<evidence type="ECO:0000313" key="2">
    <source>
        <dbReference type="EMBL" id="CAB3762220.1"/>
    </source>
</evidence>
<evidence type="ECO:0000256" key="1">
    <source>
        <dbReference type="SAM" id="SignalP"/>
    </source>
</evidence>
<dbReference type="Proteomes" id="UP000494363">
    <property type="component" value="Unassembled WGS sequence"/>
</dbReference>
<accession>A0A6J5E6W6</accession>
<feature type="signal peptide" evidence="1">
    <location>
        <begin position="1"/>
        <end position="17"/>
    </location>
</feature>
<keyword evidence="3" id="KW-1185">Reference proteome</keyword>